<accession>A0A7S6WR38</accession>
<evidence type="ECO:0000313" key="1">
    <source>
        <dbReference type="EMBL" id="QOW61786.1"/>
    </source>
</evidence>
<dbReference type="AlphaFoldDB" id="A0A7S6WR38"/>
<name>A0A7S6WR38_9SPIR</name>
<evidence type="ECO:0000313" key="3">
    <source>
        <dbReference type="Proteomes" id="UP000593915"/>
    </source>
</evidence>
<organism evidence="2 3">
    <name type="scientific">Treponema pedis</name>
    <dbReference type="NCBI Taxonomy" id="409322"/>
    <lineage>
        <taxon>Bacteria</taxon>
        <taxon>Pseudomonadati</taxon>
        <taxon>Spirochaetota</taxon>
        <taxon>Spirochaetia</taxon>
        <taxon>Spirochaetales</taxon>
        <taxon>Treponemataceae</taxon>
        <taxon>Treponema</taxon>
    </lineage>
</organism>
<gene>
    <name evidence="1" type="ORF">IFE08_05305</name>
    <name evidence="2" type="ORF">IFE08_05365</name>
</gene>
<protein>
    <submittedName>
        <fullName evidence="2">Uncharacterized protein</fullName>
    </submittedName>
</protein>
<proteinExistence type="predicted"/>
<dbReference type="EMBL" id="CP061839">
    <property type="protein sequence ID" value="QOW61793.1"/>
    <property type="molecule type" value="Genomic_DNA"/>
</dbReference>
<reference evidence="2 3" key="1">
    <citation type="submission" date="2020-09" db="EMBL/GenBank/DDBJ databases">
        <title>Characterization of Treponema spp. from bovine digital dermatitis in Korea.</title>
        <authorList>
            <person name="Espiritu H.M."/>
            <person name="Cho Y.I."/>
            <person name="Mamuad L."/>
        </authorList>
    </citation>
    <scope>NUCLEOTIDE SEQUENCE [LARGE SCALE GENOMIC DNA]</scope>
    <source>
        <strain evidence="2 3">KS1</strain>
    </source>
</reference>
<dbReference type="EMBL" id="CP061839">
    <property type="protein sequence ID" value="QOW61786.1"/>
    <property type="molecule type" value="Genomic_DNA"/>
</dbReference>
<sequence>MIMAKIKKKKNIWYFDDYFEFLHKKEKEIPESIKHFVLDSKRYLFNTQETLHDAVLTEFKFNISKNKDKLLISFLSPYRDRCYKFMFKNIINISFKTDDKTFKNNDLIIHQFLFKSKEIYTYEFVFANGQKVTIDFKQLQIIEIMR</sequence>
<evidence type="ECO:0000313" key="2">
    <source>
        <dbReference type="EMBL" id="QOW61793.1"/>
    </source>
</evidence>
<dbReference type="Proteomes" id="UP000593915">
    <property type="component" value="Chromosome"/>
</dbReference>